<evidence type="ECO:0000313" key="2">
    <source>
        <dbReference type="EMBL" id="GHF71955.1"/>
    </source>
</evidence>
<dbReference type="AlphaFoldDB" id="A0A919B9M2"/>
<dbReference type="PANTHER" id="PTHR33627:SF1">
    <property type="entry name" value="TRANSPOSASE"/>
    <property type="match status" value="1"/>
</dbReference>
<reference evidence="2" key="1">
    <citation type="journal article" date="2014" name="Int. J. Syst. Evol. Microbiol.">
        <title>Complete genome sequence of Corynebacterium casei LMG S-19264T (=DSM 44701T), isolated from a smear-ripened cheese.</title>
        <authorList>
            <consortium name="US DOE Joint Genome Institute (JGI-PGF)"/>
            <person name="Walter F."/>
            <person name="Albersmeier A."/>
            <person name="Kalinowski J."/>
            <person name="Ruckert C."/>
        </authorList>
    </citation>
    <scope>NUCLEOTIDE SEQUENCE</scope>
    <source>
        <strain evidence="2">JCM 4059</strain>
    </source>
</reference>
<sequence>MTDRRATAARKPEERGTADELTRRLFHGLPRTDQRRWAGAYVTGLLTTPGRKSVRNMGLSLYDSHTAFQSLHQVVSESTWSWSAVRRELADWCRERTALHGWALGRVTVPKRGRCSAGVHRRFDPATGRTVGCQLGLGLFLLTERGALPVDWRLYLPDEWLDDPTLRRRARIPETARPGSPARLMLDLAAAADGSAAPVVAEAETVTEAAELVEGLGALGTDWILSVPGATPVSAGLHRLARTPAGRAPAGRALTAADLARQLQGSARPLGPATPEAPRLLPAQVHTAQSAAPLRMAASWAPGHRTPQRIWLTSLHGERLGEAAPLFTGHAVGTDALAGLDDCGLRDFEGRSYPGWHRHMTLVSAAYGHRLLEPARTRGTVPASTGRPAAELVGAGTSGAWAA</sequence>
<dbReference type="PANTHER" id="PTHR33627">
    <property type="entry name" value="TRANSPOSASE"/>
    <property type="match status" value="1"/>
</dbReference>
<keyword evidence="3" id="KW-1185">Reference proteome</keyword>
<feature type="domain" description="Transposase IS701-like DDE" evidence="1">
    <location>
        <begin position="24"/>
        <end position="254"/>
    </location>
</feature>
<dbReference type="EMBL" id="BNBD01000021">
    <property type="protein sequence ID" value="GHF71955.1"/>
    <property type="molecule type" value="Genomic_DNA"/>
</dbReference>
<dbReference type="Proteomes" id="UP000638313">
    <property type="component" value="Unassembled WGS sequence"/>
</dbReference>
<protein>
    <submittedName>
        <fullName evidence="2">ISXo8 transposase</fullName>
    </submittedName>
</protein>
<accession>A0A919B9M2</accession>
<evidence type="ECO:0000313" key="3">
    <source>
        <dbReference type="Proteomes" id="UP000638313"/>
    </source>
</evidence>
<comment type="caution">
    <text evidence="2">The sequence shown here is derived from an EMBL/GenBank/DDBJ whole genome shotgun (WGS) entry which is preliminary data.</text>
</comment>
<organism evidence="2 3">
    <name type="scientific">Streptomyces mashuensis</name>
    <dbReference type="NCBI Taxonomy" id="33904"/>
    <lineage>
        <taxon>Bacteria</taxon>
        <taxon>Bacillati</taxon>
        <taxon>Actinomycetota</taxon>
        <taxon>Actinomycetes</taxon>
        <taxon>Kitasatosporales</taxon>
        <taxon>Streptomycetaceae</taxon>
        <taxon>Streptomyces</taxon>
    </lineage>
</organism>
<proteinExistence type="predicted"/>
<dbReference type="RefSeq" id="WP_190133056.1">
    <property type="nucleotide sequence ID" value="NZ_BNBD01000021.1"/>
</dbReference>
<gene>
    <name evidence="2" type="ORF">GCM10010218_61590</name>
</gene>
<dbReference type="InterPro" id="IPR039365">
    <property type="entry name" value="IS701-like"/>
</dbReference>
<reference evidence="2" key="2">
    <citation type="submission" date="2020-09" db="EMBL/GenBank/DDBJ databases">
        <authorList>
            <person name="Sun Q."/>
            <person name="Ohkuma M."/>
        </authorList>
    </citation>
    <scope>NUCLEOTIDE SEQUENCE</scope>
    <source>
        <strain evidence="2">JCM 4059</strain>
    </source>
</reference>
<evidence type="ECO:0000259" key="1">
    <source>
        <dbReference type="Pfam" id="PF13546"/>
    </source>
</evidence>
<dbReference type="InterPro" id="IPR038721">
    <property type="entry name" value="IS701-like_DDE_dom"/>
</dbReference>
<name>A0A919B9M2_9ACTN</name>
<dbReference type="Pfam" id="PF13546">
    <property type="entry name" value="DDE_5"/>
    <property type="match status" value="1"/>
</dbReference>